<dbReference type="InterPro" id="IPR051940">
    <property type="entry name" value="Chitin_bind-dev_reg"/>
</dbReference>
<dbReference type="Pfam" id="PF01607">
    <property type="entry name" value="CBM_14"/>
    <property type="match status" value="4"/>
</dbReference>
<reference evidence="8" key="1">
    <citation type="submission" date="2021-01" db="UniProtKB">
        <authorList>
            <consortium name="EnsemblMetazoa"/>
        </authorList>
    </citation>
    <scope>IDENTIFICATION</scope>
</reference>
<dbReference type="GO" id="GO:0008061">
    <property type="term" value="F:chitin binding"/>
    <property type="evidence" value="ECO:0007669"/>
    <property type="project" value="UniProtKB-KW"/>
</dbReference>
<feature type="domain" description="Chitin-binding type-2" evidence="7">
    <location>
        <begin position="93"/>
        <end position="153"/>
    </location>
</feature>
<dbReference type="InParanoid" id="A0A7M7TDY7"/>
<sequence>MSIARTFKIISRIISDKRGHIYKRLGSLSFRSRFFFFGLLTSCSVTRIRIMATMKHSIFLLLTLAISASRGANGRMKPYFISLYDQGEILPVPKECPKIQDPKYTVHIAHETDCDKFYTCSFGKPHLKSCPVGLHFNPRKQVCDNPANAGCVPGTGSTSAATTTTTEATPTPKPTTTTTEATPTPKPTTTTTEATPTPKPTTTTTEATPTPKPTTTTTEATPTPKPTTTTTEAPTPSYPTACPAVDPEEPVLLPHECVCQKYYECRNREQILQECASGLHFNPTSHTCDLPSNAGCVSKPTPTSPIPIIPGECPMVNGEFVVHIPHETKCAFFYKCDNGAKKLFECPDELHFNPELHVCDWPNREMCVDETFFFVFIKHIVCLLTSSRRSKPRIQIVATMKTPIFLLMVTLAIDASISANSQAKQYVISANKEEILSVPTECPKIQDPEVTVFIVHETDYSIFLLLTLAISASRGANGRMKPYFISLYDQGEILPVPKECPKIQDPKYTVHIAHETDCDKFYRCSFGKPYLKSCPVGLHFNPRMQVCDNPANAGCVPGTGSTSAATTTTTKATPTPTESTTTSTTITTTEATNTSTEETTTKPSIPTHGIIINIFIKNSTIIFESPRIE</sequence>
<keyword evidence="4" id="KW-1015">Disulfide bond</keyword>
<keyword evidence="1" id="KW-0147">Chitin-binding</keyword>
<evidence type="ECO:0000256" key="4">
    <source>
        <dbReference type="ARBA" id="ARBA00023157"/>
    </source>
</evidence>
<evidence type="ECO:0000256" key="1">
    <source>
        <dbReference type="ARBA" id="ARBA00022669"/>
    </source>
</evidence>
<dbReference type="GeneID" id="103316269"/>
<keyword evidence="9" id="KW-1185">Reference proteome</keyword>
<protein>
    <recommendedName>
        <fullName evidence="7">Chitin-binding type-2 domain-containing protein</fullName>
    </recommendedName>
</protein>
<dbReference type="PRINTS" id="PR01217">
    <property type="entry name" value="PRICHEXTENSN"/>
</dbReference>
<feature type="domain" description="Chitin-binding type-2" evidence="7">
    <location>
        <begin position="239"/>
        <end position="298"/>
    </location>
</feature>
<dbReference type="SMART" id="SM00494">
    <property type="entry name" value="ChtBD2"/>
    <property type="match status" value="4"/>
</dbReference>
<dbReference type="PANTHER" id="PTHR23301">
    <property type="entry name" value="CHITIN BINDING PERITROPHIN-A"/>
    <property type="match status" value="1"/>
</dbReference>
<dbReference type="OrthoDB" id="6020543at2759"/>
<keyword evidence="3" id="KW-0677">Repeat</keyword>
<dbReference type="InterPro" id="IPR002557">
    <property type="entry name" value="Chitin-bd_dom"/>
</dbReference>
<evidence type="ECO:0000256" key="6">
    <source>
        <dbReference type="SAM" id="MobiDB-lite"/>
    </source>
</evidence>
<evidence type="ECO:0000313" key="8">
    <source>
        <dbReference type="EnsemblMetazoa" id="XP_032456547"/>
    </source>
</evidence>
<organism evidence="8 9">
    <name type="scientific">Nasonia vitripennis</name>
    <name type="common">Parasitic wasp</name>
    <dbReference type="NCBI Taxonomy" id="7425"/>
    <lineage>
        <taxon>Eukaryota</taxon>
        <taxon>Metazoa</taxon>
        <taxon>Ecdysozoa</taxon>
        <taxon>Arthropoda</taxon>
        <taxon>Hexapoda</taxon>
        <taxon>Insecta</taxon>
        <taxon>Pterygota</taxon>
        <taxon>Neoptera</taxon>
        <taxon>Endopterygota</taxon>
        <taxon>Hymenoptera</taxon>
        <taxon>Apocrita</taxon>
        <taxon>Proctotrupomorpha</taxon>
        <taxon>Chalcidoidea</taxon>
        <taxon>Pteromalidae</taxon>
        <taxon>Pteromalinae</taxon>
        <taxon>Nasonia</taxon>
    </lineage>
</organism>
<evidence type="ECO:0000256" key="5">
    <source>
        <dbReference type="ARBA" id="ARBA00023180"/>
    </source>
</evidence>
<proteinExistence type="predicted"/>
<dbReference type="KEGG" id="nvi:103316269"/>
<dbReference type="AlphaFoldDB" id="A0A7M7TDY7"/>
<dbReference type="EnsemblMetazoa" id="XM_032600656">
    <property type="protein sequence ID" value="XP_032456547"/>
    <property type="gene ID" value="LOC103316269"/>
</dbReference>
<evidence type="ECO:0000256" key="3">
    <source>
        <dbReference type="ARBA" id="ARBA00022737"/>
    </source>
</evidence>
<keyword evidence="5" id="KW-0325">Glycoprotein</keyword>
<dbReference type="PROSITE" id="PS50940">
    <property type="entry name" value="CHIT_BIND_II"/>
    <property type="match status" value="4"/>
</dbReference>
<feature type="region of interest" description="Disordered" evidence="6">
    <location>
        <begin position="559"/>
        <end position="604"/>
    </location>
</feature>
<dbReference type="Proteomes" id="UP000002358">
    <property type="component" value="Chromosome 5"/>
</dbReference>
<feature type="compositionally biased region" description="Low complexity" evidence="6">
    <location>
        <begin position="160"/>
        <end position="235"/>
    </location>
</feature>
<dbReference type="GO" id="GO:0005576">
    <property type="term" value="C:extracellular region"/>
    <property type="evidence" value="ECO:0007669"/>
    <property type="project" value="InterPro"/>
</dbReference>
<dbReference type="InterPro" id="IPR036508">
    <property type="entry name" value="Chitin-bd_dom_sf"/>
</dbReference>
<keyword evidence="2" id="KW-0732">Signal</keyword>
<dbReference type="SUPFAM" id="SSF57625">
    <property type="entry name" value="Invertebrate chitin-binding proteins"/>
    <property type="match status" value="4"/>
</dbReference>
<dbReference type="PANTHER" id="PTHR23301:SF0">
    <property type="entry name" value="CHITIN-BINDING TYPE-2 DOMAIN-CONTAINING PROTEIN-RELATED"/>
    <property type="match status" value="1"/>
</dbReference>
<evidence type="ECO:0000259" key="7">
    <source>
        <dbReference type="PROSITE" id="PS50940"/>
    </source>
</evidence>
<evidence type="ECO:0000256" key="2">
    <source>
        <dbReference type="ARBA" id="ARBA00022729"/>
    </source>
</evidence>
<feature type="region of interest" description="Disordered" evidence="6">
    <location>
        <begin position="154"/>
        <end position="237"/>
    </location>
</feature>
<feature type="compositionally biased region" description="Low complexity" evidence="6">
    <location>
        <begin position="561"/>
        <end position="604"/>
    </location>
</feature>
<feature type="domain" description="Chitin-binding type-2" evidence="7">
    <location>
        <begin position="497"/>
        <end position="557"/>
    </location>
</feature>
<dbReference type="RefSeq" id="XP_032456547.1">
    <property type="nucleotide sequence ID" value="XM_032600656.1"/>
</dbReference>
<dbReference type="Gene3D" id="2.170.140.10">
    <property type="entry name" value="Chitin binding domain"/>
    <property type="match status" value="4"/>
</dbReference>
<evidence type="ECO:0000313" key="9">
    <source>
        <dbReference type="Proteomes" id="UP000002358"/>
    </source>
</evidence>
<accession>A0A7M7TDY7</accession>
<feature type="domain" description="Chitin-binding type-2" evidence="7">
    <location>
        <begin position="310"/>
        <end position="369"/>
    </location>
</feature>
<name>A0A7M7TDY7_NASVI</name>